<dbReference type="EMBL" id="CP022423">
    <property type="protein sequence ID" value="ASM78158.1"/>
    <property type="molecule type" value="Genomic_DNA"/>
</dbReference>
<sequence>MKTQPLQPAQVQFDDPAHAGTPYAPAFGDVYHARAGALAQARHVFLAGNGLPGRWQACERFVVLETGFGLGNNFLATWQAWRDDPQRCGQLVFISLEKHPLRPEDLARVHAQHALPELAQQLVAQWPPLTPDLHQLDFEEGRVRLLLAFGDAHTWLPELIAEVDAFYLDGFSPARNADMWDERLIKACARLAAPGASAATWSVARNVREALSAAGFAVSRAPGFGTKRDMTVAHWPAADAPNARPRLAPTGRQPARGMRTVLVIGAGLAGASAARALAAQGLAVTVLERREATAQETSGNPAGIFHPVIHAHDGAHAQLLRAGSLRTAQLLRGPTERGELPGAVAGLLRGHSPEDGDVSEATPAAMRQLIERHGLPASFVQALSREAAQARAGHALAGPAWFYPASGWVSPSALVRHWLQRPGVTLRTAAPVARLLPRLGGGWCAHDAQGDLLAEADGVVLACAHELVPLLTEHSDAPHWPLGSSRGQVTWWPPESAAATGLPRAALPVASGGYVIAPPDGALLCGATNQLRDDDPDVRDADHRTNLQRVAELTGQAVDVEAAMRAGPQGRVGWRLMVDDRLPLLGPVPQPWAALAGVRRLEQPRYVPRVAGLYVLGALGSRGLSVAPLLGEALAAWITGAPQPLAGSLLDAVDVGRFVARRVRKGNTPA</sequence>
<dbReference type="GO" id="GO:0005737">
    <property type="term" value="C:cytoplasm"/>
    <property type="evidence" value="ECO:0007669"/>
    <property type="project" value="UniProtKB-SubCell"/>
</dbReference>
<keyword evidence="3 10" id="KW-0285">Flavoprotein</keyword>
<name>A0A221KGK1_VITFI</name>
<dbReference type="GO" id="GO:0050660">
    <property type="term" value="F:flavin adenine dinucleotide binding"/>
    <property type="evidence" value="ECO:0007669"/>
    <property type="project" value="UniProtKB-UniRule"/>
</dbReference>
<dbReference type="InterPro" id="IPR036188">
    <property type="entry name" value="FAD/NAD-bd_sf"/>
</dbReference>
<feature type="region of interest" description="FAD-dependent cmnm(5)s(2)U34 oxidoreductase" evidence="10">
    <location>
        <begin position="264"/>
        <end position="670"/>
    </location>
</feature>
<keyword evidence="4 10" id="KW-0808">Transferase</keyword>
<dbReference type="InterPro" id="IPR008471">
    <property type="entry name" value="MnmC-like_methylTransf"/>
</dbReference>
<keyword evidence="14" id="KW-1185">Reference proteome</keyword>
<proteinExistence type="inferred from homology"/>
<dbReference type="HAMAP" id="MF_01102">
    <property type="entry name" value="MnmC"/>
    <property type="match status" value="1"/>
</dbReference>
<protein>
    <recommendedName>
        <fullName evidence="10">tRNA 5-methylaminomethyl-2-thiouridine biosynthesis bifunctional protein MnmC</fullName>
        <shortName evidence="10">tRNA mnm(5)s(2)U biosynthesis bifunctional protein</shortName>
    </recommendedName>
    <domain>
        <recommendedName>
            <fullName evidence="10">tRNA (mnm(5)s(2)U34)-methyltransferase</fullName>
            <ecNumber evidence="10">2.1.1.61</ecNumber>
        </recommendedName>
    </domain>
    <domain>
        <recommendedName>
            <fullName evidence="10">FAD-dependent cmnm(5)s(2)U34 oxidoreductase</fullName>
            <ecNumber evidence="10">1.5.-.-</ecNumber>
        </recommendedName>
    </domain>
</protein>
<dbReference type="GO" id="GO:0004808">
    <property type="term" value="F:tRNA (5-methylaminomethyl-2-thiouridylate)(34)-methyltransferase activity"/>
    <property type="evidence" value="ECO:0007669"/>
    <property type="project" value="UniProtKB-EC"/>
</dbReference>
<dbReference type="InterPro" id="IPR006076">
    <property type="entry name" value="FAD-dep_OxRdtase"/>
</dbReference>
<keyword evidence="1 10" id="KW-0963">Cytoplasm</keyword>
<evidence type="ECO:0000256" key="5">
    <source>
        <dbReference type="ARBA" id="ARBA00022691"/>
    </source>
</evidence>
<keyword evidence="6 10" id="KW-0819">tRNA processing</keyword>
<keyword evidence="7 10" id="KW-0274">FAD</keyword>
<keyword evidence="9 10" id="KW-0511">Multifunctional enzyme</keyword>
<dbReference type="EC" id="1.5.-.-" evidence="10"/>
<feature type="domain" description="MnmC-like methyltransferase" evidence="12">
    <location>
        <begin position="116"/>
        <end position="234"/>
    </location>
</feature>
<dbReference type="PRINTS" id="PR00420">
    <property type="entry name" value="RNGMNOXGNASE"/>
</dbReference>
<dbReference type="NCBIfam" id="TIGR03197">
    <property type="entry name" value="MnmC_Cterm"/>
    <property type="match status" value="1"/>
</dbReference>
<feature type="region of interest" description="tRNA (mnm(5)s(2)U34)-methyltransferase" evidence="10">
    <location>
        <begin position="1"/>
        <end position="236"/>
    </location>
</feature>
<gene>
    <name evidence="10" type="primary">mnmC</name>
    <name evidence="13" type="ORF">VITFI_CDS2380</name>
</gene>
<dbReference type="GO" id="GO:0016645">
    <property type="term" value="F:oxidoreductase activity, acting on the CH-NH group of donors"/>
    <property type="evidence" value="ECO:0007669"/>
    <property type="project" value="InterPro"/>
</dbReference>
<dbReference type="OrthoDB" id="9786494at2"/>
<dbReference type="KEGG" id="vff:VITFI_CDS2380"/>
<organism evidence="13 14">
    <name type="scientific">Vitreoscilla filiformis</name>
    <dbReference type="NCBI Taxonomy" id="63"/>
    <lineage>
        <taxon>Bacteria</taxon>
        <taxon>Pseudomonadati</taxon>
        <taxon>Pseudomonadota</taxon>
        <taxon>Betaproteobacteria</taxon>
        <taxon>Neisseriales</taxon>
        <taxon>Neisseriaceae</taxon>
        <taxon>Vitreoscilla</taxon>
    </lineage>
</organism>
<dbReference type="Pfam" id="PF05430">
    <property type="entry name" value="Methyltransf_30"/>
    <property type="match status" value="1"/>
</dbReference>
<comment type="function">
    <text evidence="10">Catalyzes the last two steps in the biosynthesis of 5-methylaminomethyl-2-thiouridine (mnm(5)s(2)U) at the wobble position (U34) in tRNA. Catalyzes the FAD-dependent demodification of cmnm(5)s(2)U34 to nm(5)s(2)U34, followed by the transfer of a methyl group from S-adenosyl-L-methionine to nm(5)s(2)U34, to form mnm(5)s(2)U34.</text>
</comment>
<dbReference type="Gene3D" id="3.30.9.10">
    <property type="entry name" value="D-Amino Acid Oxidase, subunit A, domain 2"/>
    <property type="match status" value="1"/>
</dbReference>
<dbReference type="Proteomes" id="UP000199729">
    <property type="component" value="Chromosome"/>
</dbReference>
<dbReference type="NCBIfam" id="NF033855">
    <property type="entry name" value="tRNA_MNMC2"/>
    <property type="match status" value="1"/>
</dbReference>
<dbReference type="GO" id="GO:0032259">
    <property type="term" value="P:methylation"/>
    <property type="evidence" value="ECO:0007669"/>
    <property type="project" value="UniProtKB-KW"/>
</dbReference>
<keyword evidence="8 10" id="KW-0560">Oxidoreductase</keyword>
<accession>A0A221KGK1</accession>
<evidence type="ECO:0000256" key="1">
    <source>
        <dbReference type="ARBA" id="ARBA00022490"/>
    </source>
</evidence>
<comment type="cofactor">
    <cofactor evidence="10">
        <name>FAD</name>
        <dbReference type="ChEBI" id="CHEBI:57692"/>
    </cofactor>
</comment>
<evidence type="ECO:0000259" key="12">
    <source>
        <dbReference type="Pfam" id="PF05430"/>
    </source>
</evidence>
<evidence type="ECO:0000256" key="3">
    <source>
        <dbReference type="ARBA" id="ARBA00022630"/>
    </source>
</evidence>
<dbReference type="InterPro" id="IPR017610">
    <property type="entry name" value="tRNA_S-uridine_synth_MnmC_C"/>
</dbReference>
<evidence type="ECO:0000256" key="10">
    <source>
        <dbReference type="HAMAP-Rule" id="MF_01102"/>
    </source>
</evidence>
<evidence type="ECO:0000256" key="4">
    <source>
        <dbReference type="ARBA" id="ARBA00022679"/>
    </source>
</evidence>
<dbReference type="PANTHER" id="PTHR13847">
    <property type="entry name" value="SARCOSINE DEHYDROGENASE-RELATED"/>
    <property type="match status" value="1"/>
</dbReference>
<dbReference type="SUPFAM" id="SSF51905">
    <property type="entry name" value="FAD/NAD(P)-binding domain"/>
    <property type="match status" value="1"/>
</dbReference>
<dbReference type="NCBIfam" id="NF002481">
    <property type="entry name" value="PRK01747.1-2"/>
    <property type="match status" value="1"/>
</dbReference>
<evidence type="ECO:0000256" key="8">
    <source>
        <dbReference type="ARBA" id="ARBA00023002"/>
    </source>
</evidence>
<comment type="catalytic activity">
    <reaction evidence="10">
        <text>5-aminomethyl-2-thiouridine(34) in tRNA + S-adenosyl-L-methionine = 5-methylaminomethyl-2-thiouridine(34) in tRNA + S-adenosyl-L-homocysteine + H(+)</text>
        <dbReference type="Rhea" id="RHEA:19569"/>
        <dbReference type="Rhea" id="RHEA-COMP:10195"/>
        <dbReference type="Rhea" id="RHEA-COMP:10197"/>
        <dbReference type="ChEBI" id="CHEBI:15378"/>
        <dbReference type="ChEBI" id="CHEBI:57856"/>
        <dbReference type="ChEBI" id="CHEBI:59789"/>
        <dbReference type="ChEBI" id="CHEBI:74454"/>
        <dbReference type="ChEBI" id="CHEBI:74455"/>
        <dbReference type="EC" id="2.1.1.61"/>
    </reaction>
</comment>
<reference evidence="13 14" key="1">
    <citation type="submission" date="2017-07" db="EMBL/GenBank/DDBJ databases">
        <title>Complete Genome Sequence of the cosmetic ferment Vitreoscilla filiformis (ATCC15551).</title>
        <authorList>
            <person name="Contreras S."/>
            <person name="Sagory-Zalkind P."/>
            <person name="Blanquart H."/>
            <person name="Iltis A."/>
            <person name="Morand S.C."/>
        </authorList>
    </citation>
    <scope>NUCLEOTIDE SEQUENCE [LARGE SCALE GENOMIC DNA]</scope>
    <source>
        <strain evidence="13 14">ATCC 15551</strain>
    </source>
</reference>
<dbReference type="GO" id="GO:0002097">
    <property type="term" value="P:tRNA wobble base modification"/>
    <property type="evidence" value="ECO:0007669"/>
    <property type="project" value="UniProtKB-UniRule"/>
</dbReference>
<dbReference type="AlphaFoldDB" id="A0A221KGK1"/>
<keyword evidence="5 10" id="KW-0949">S-adenosyl-L-methionine</keyword>
<evidence type="ECO:0000259" key="11">
    <source>
        <dbReference type="Pfam" id="PF01266"/>
    </source>
</evidence>
<comment type="similarity">
    <text evidence="10">In the C-terminal section; belongs to the DAO family.</text>
</comment>
<dbReference type="Pfam" id="PF01266">
    <property type="entry name" value="DAO"/>
    <property type="match status" value="1"/>
</dbReference>
<comment type="similarity">
    <text evidence="10">In the N-terminal section; belongs to the methyltransferase superfamily. tRNA (mnm(5)s(2)U34)-methyltransferase family.</text>
</comment>
<dbReference type="Gene3D" id="3.50.50.60">
    <property type="entry name" value="FAD/NAD(P)-binding domain"/>
    <property type="match status" value="1"/>
</dbReference>
<evidence type="ECO:0000313" key="13">
    <source>
        <dbReference type="EMBL" id="ASM78158.1"/>
    </source>
</evidence>
<dbReference type="Gene3D" id="3.40.50.150">
    <property type="entry name" value="Vaccinia Virus protein VP39"/>
    <property type="match status" value="1"/>
</dbReference>
<dbReference type="InterPro" id="IPR023032">
    <property type="entry name" value="tRNA_MAMT_biosynth_bifunc_MnmC"/>
</dbReference>
<feature type="domain" description="FAD dependent oxidoreductase" evidence="11">
    <location>
        <begin position="261"/>
        <end position="637"/>
    </location>
</feature>
<evidence type="ECO:0000256" key="7">
    <source>
        <dbReference type="ARBA" id="ARBA00022827"/>
    </source>
</evidence>
<comment type="subcellular location">
    <subcellularLocation>
        <location evidence="10">Cytoplasm</location>
    </subcellularLocation>
</comment>
<dbReference type="InterPro" id="IPR047785">
    <property type="entry name" value="tRNA_MNMC2"/>
</dbReference>
<evidence type="ECO:0000256" key="6">
    <source>
        <dbReference type="ARBA" id="ARBA00022694"/>
    </source>
</evidence>
<dbReference type="RefSeq" id="WP_089417129.1">
    <property type="nucleotide sequence ID" value="NZ_CP022423.1"/>
</dbReference>
<evidence type="ECO:0000313" key="14">
    <source>
        <dbReference type="Proteomes" id="UP000199729"/>
    </source>
</evidence>
<evidence type="ECO:0000256" key="2">
    <source>
        <dbReference type="ARBA" id="ARBA00022603"/>
    </source>
</evidence>
<dbReference type="PANTHER" id="PTHR13847:SF283">
    <property type="entry name" value="TRNA 5-METHYLAMINOMETHYL-2-THIOURIDINE BIOSYNTHESIS BIFUNCTIONAL PROTEIN MNMC"/>
    <property type="match status" value="1"/>
</dbReference>
<dbReference type="EC" id="2.1.1.61" evidence="10"/>
<evidence type="ECO:0000256" key="9">
    <source>
        <dbReference type="ARBA" id="ARBA00023268"/>
    </source>
</evidence>
<dbReference type="InterPro" id="IPR029063">
    <property type="entry name" value="SAM-dependent_MTases_sf"/>
</dbReference>
<keyword evidence="2 10" id="KW-0489">Methyltransferase</keyword>